<evidence type="ECO:0000313" key="1">
    <source>
        <dbReference type="EMBL" id="KAJ9052130.1"/>
    </source>
</evidence>
<keyword evidence="2" id="KW-1185">Reference proteome</keyword>
<proteinExistence type="predicted"/>
<reference evidence="1" key="1">
    <citation type="submission" date="2022-04" db="EMBL/GenBank/DDBJ databases">
        <title>Genome of the entomopathogenic fungus Entomophthora muscae.</title>
        <authorList>
            <person name="Elya C."/>
            <person name="Lovett B.R."/>
            <person name="Lee E."/>
            <person name="Macias A.M."/>
            <person name="Hajek A.E."/>
            <person name="De Bivort B.L."/>
            <person name="Kasson M.T."/>
            <person name="De Fine Licht H.H."/>
            <person name="Stajich J.E."/>
        </authorList>
    </citation>
    <scope>NUCLEOTIDE SEQUENCE</scope>
    <source>
        <strain evidence="1">Berkeley</strain>
    </source>
</reference>
<dbReference type="EMBL" id="QTSX02006781">
    <property type="protein sequence ID" value="KAJ9052130.1"/>
    <property type="molecule type" value="Genomic_DNA"/>
</dbReference>
<evidence type="ECO:0000313" key="2">
    <source>
        <dbReference type="Proteomes" id="UP001165960"/>
    </source>
</evidence>
<accession>A0ACC2RPY7</accession>
<protein>
    <submittedName>
        <fullName evidence="1">Uncharacterized protein</fullName>
    </submittedName>
</protein>
<sequence length="818" mass="91813">MEPDKQTSYLMDTSFPKLVASDLSARVSAACVNIYRRTFRIVPINPYLLEPLSPTSGVGIGLDLDISLKAAEEETQGPKPKQIQVYSKEGAGTCSLVHEKDSTTFNLTFWDKTICSFNFKDDRLAELIINISLPLAIFFSWLILSLINFWILDELDFRAEWALLFLVSFIPFYRAAKVSAQDFFTLLAVHAILDAAAGTTLVHLYPHISSAWMSTVFDFFLFANTIGSLQGFSMPTLFYVCIFTYVNHTMKGQFNTTGIAWFISIHAIGHAAYLGLGEFLVQIILLRNCNFANPIFSLDKTDMIHKFRYLGLSGKLEAVNSTTEENLDHCPVPKPGRRKQVQQKKQVSPKPKSLSDVKAETHESLVLRPSVGEIVDSFDLCIDNVGPTSITLHWAIPISFLYLLAKCSVFIKEFDERDRVIQTSSALTVADFESNLTDGEVMRRIDITLRINGSTWPHWTINKDYSAITISNLHALTNYKVTMAVIGFRSAPSFVTTLPVNLDSSIPTDEESALFIRTFKRLIELEQDVHDERRMKKDEQLAVKKLRRNIAQQEANVSLELHQAIKALERAKQEDGRVMQTLKSLKQSIQHIQARISACHSAHTVLSEKIKDVEPRLISANYRLSCARAGLKELRASYRKMESNLQQDLGILLKEKQRQTSNSSSLEKRIARLTQSSILQITEKIEDMSAKMESTQSQLTMLLKQNSEVQAFLAQAESLGSWHAALNACSFGSLLTEKSQVVLSAEPSKLSGQDFLLSLESRVSSIQTKVTEIEKAIASYRDAAASEGEFVVRLEAEERRVLALVADRPKENDSGIED</sequence>
<gene>
    <name evidence="1" type="ORF">DSO57_1037258</name>
</gene>
<comment type="caution">
    <text evidence="1">The sequence shown here is derived from an EMBL/GenBank/DDBJ whole genome shotgun (WGS) entry which is preliminary data.</text>
</comment>
<name>A0ACC2RPY7_9FUNG</name>
<dbReference type="Proteomes" id="UP001165960">
    <property type="component" value="Unassembled WGS sequence"/>
</dbReference>
<organism evidence="1 2">
    <name type="scientific">Entomophthora muscae</name>
    <dbReference type="NCBI Taxonomy" id="34485"/>
    <lineage>
        <taxon>Eukaryota</taxon>
        <taxon>Fungi</taxon>
        <taxon>Fungi incertae sedis</taxon>
        <taxon>Zoopagomycota</taxon>
        <taxon>Entomophthoromycotina</taxon>
        <taxon>Entomophthoromycetes</taxon>
        <taxon>Entomophthorales</taxon>
        <taxon>Entomophthoraceae</taxon>
        <taxon>Entomophthora</taxon>
    </lineage>
</organism>